<dbReference type="InterPro" id="IPR057051">
    <property type="entry name" value="PARP14_RPM_1"/>
</dbReference>
<dbReference type="GeneID" id="123728630"/>
<sequence length="290" mass="31950">MEVYKYPVFFEVHSLDPAQKKKIEKYFQVRRKSGGGDCGPIDKVGDNVYKIAFIDRTVQERVLQKAHHVLEMPGGTLSLTLRDSLEPPPTTTSPVSSQESHQSLPFHPSLPVQTSPPGVLEHELPLDSYLLRYLMESPGAGKDLQQQLTSLGCSVHLYPEDGRAVVRGSGQAESCGDGVGVGPWKAQVERLFKQLQEQYKCHCEVDPRKLQTLLQSSTLGSEDVRVYCEAGEGFAVVVGEGPEVQAKLKELEAFQAQGLSSVQQEKISTTCQLGQSKLRLLGESDREGSR</sequence>
<proteinExistence type="predicted"/>
<name>A0ABM3DCC6_SALSA</name>
<gene>
    <name evidence="4" type="primary">LOC123728630</name>
</gene>
<dbReference type="Gene3D" id="3.30.70.330">
    <property type="match status" value="1"/>
</dbReference>
<evidence type="ECO:0000256" key="1">
    <source>
        <dbReference type="SAM" id="MobiDB-lite"/>
    </source>
</evidence>
<dbReference type="InterPro" id="IPR012677">
    <property type="entry name" value="Nucleotide-bd_a/b_plait_sf"/>
</dbReference>
<feature type="region of interest" description="Disordered" evidence="1">
    <location>
        <begin position="78"/>
        <end position="118"/>
    </location>
</feature>
<dbReference type="Proteomes" id="UP001652741">
    <property type="component" value="Chromosome ssa18"/>
</dbReference>
<dbReference type="Pfam" id="PF23222">
    <property type="entry name" value="RRM_PARP14_1"/>
    <property type="match status" value="1"/>
</dbReference>
<evidence type="ECO:0000259" key="2">
    <source>
        <dbReference type="Pfam" id="PF23222"/>
    </source>
</evidence>
<dbReference type="RefSeq" id="XP_045556457.1">
    <property type="nucleotide sequence ID" value="XM_045700501.1"/>
</dbReference>
<evidence type="ECO:0000313" key="3">
    <source>
        <dbReference type="Proteomes" id="UP001652741"/>
    </source>
</evidence>
<protein>
    <submittedName>
        <fullName evidence="4">Uncharacterized protein isoform X1</fullName>
    </submittedName>
</protein>
<feature type="domain" description="PAR14-like first RRM" evidence="2">
    <location>
        <begin position="18"/>
        <end position="81"/>
    </location>
</feature>
<keyword evidence="3" id="KW-1185">Reference proteome</keyword>
<reference evidence="4" key="1">
    <citation type="submission" date="2025-08" db="UniProtKB">
        <authorList>
            <consortium name="RefSeq"/>
        </authorList>
    </citation>
    <scope>IDENTIFICATION</scope>
</reference>
<accession>A0ABM3DCC6</accession>
<evidence type="ECO:0000313" key="4">
    <source>
        <dbReference type="RefSeq" id="XP_045556457.1"/>
    </source>
</evidence>
<organism evidence="3 4">
    <name type="scientific">Salmo salar</name>
    <name type="common">Atlantic salmon</name>
    <dbReference type="NCBI Taxonomy" id="8030"/>
    <lineage>
        <taxon>Eukaryota</taxon>
        <taxon>Metazoa</taxon>
        <taxon>Chordata</taxon>
        <taxon>Craniata</taxon>
        <taxon>Vertebrata</taxon>
        <taxon>Euteleostomi</taxon>
        <taxon>Actinopterygii</taxon>
        <taxon>Neopterygii</taxon>
        <taxon>Teleostei</taxon>
        <taxon>Protacanthopterygii</taxon>
        <taxon>Salmoniformes</taxon>
        <taxon>Salmonidae</taxon>
        <taxon>Salmoninae</taxon>
        <taxon>Salmo</taxon>
    </lineage>
</organism>